<feature type="domain" description="Luciferase" evidence="1">
    <location>
        <begin position="35"/>
        <end position="95"/>
    </location>
</feature>
<sequence>MQTDRKAILTDELLTWLGVTIQPHRFGGIEFSVEGKEIGHLHGDHLVDMLLTKSRRDELIATGRAEPHHIYPESGWVSVYLRSEADVLNAIEILRTKYKHMNNRRLII</sequence>
<evidence type="ECO:0000313" key="3">
    <source>
        <dbReference type="Proteomes" id="UP000426246"/>
    </source>
</evidence>
<dbReference type="OrthoDB" id="708298at2"/>
<dbReference type="EMBL" id="CP034235">
    <property type="protein sequence ID" value="QGQ99347.1"/>
    <property type="molecule type" value="Genomic_DNA"/>
</dbReference>
<dbReference type="RefSeq" id="WP_155704500.1">
    <property type="nucleotide sequence ID" value="NZ_CP034235.1"/>
</dbReference>
<dbReference type="AlphaFoldDB" id="A0A6B8RTW1"/>
<evidence type="ECO:0000259" key="1">
    <source>
        <dbReference type="Pfam" id="PF17648"/>
    </source>
</evidence>
<name>A0A6B8RTW1_9BACL</name>
<dbReference type="Proteomes" id="UP000426246">
    <property type="component" value="Chromosome"/>
</dbReference>
<dbReference type="KEGG" id="ppsc:EHS13_33045"/>
<dbReference type="InterPro" id="IPR040841">
    <property type="entry name" value="Luciferase_dom"/>
</dbReference>
<gene>
    <name evidence="2" type="ORF">EHS13_33045</name>
</gene>
<reference evidence="3" key="1">
    <citation type="submission" date="2018-11" db="EMBL/GenBank/DDBJ databases">
        <title>Complete genome sequence of Paenibacillus sp. ML311-T8.</title>
        <authorList>
            <person name="Nam Y.-D."/>
            <person name="Kang J."/>
            <person name="Chung W.-H."/>
            <person name="Park Y.S."/>
        </authorList>
    </citation>
    <scope>NUCLEOTIDE SEQUENCE [LARGE SCALE GENOMIC DNA]</scope>
    <source>
        <strain evidence="3">ML311-T8</strain>
    </source>
</reference>
<keyword evidence="3" id="KW-1185">Reference proteome</keyword>
<protein>
    <recommendedName>
        <fullName evidence="1">Luciferase domain-containing protein</fullName>
    </recommendedName>
</protein>
<evidence type="ECO:0000313" key="2">
    <source>
        <dbReference type="EMBL" id="QGQ99347.1"/>
    </source>
</evidence>
<accession>A0A6B8RTW1</accession>
<dbReference type="Pfam" id="PF17648">
    <property type="entry name" value="Luciferase"/>
    <property type="match status" value="1"/>
</dbReference>
<organism evidence="2 3">
    <name type="scientific">Paenibacillus psychroresistens</name>
    <dbReference type="NCBI Taxonomy" id="1778678"/>
    <lineage>
        <taxon>Bacteria</taxon>
        <taxon>Bacillati</taxon>
        <taxon>Bacillota</taxon>
        <taxon>Bacilli</taxon>
        <taxon>Bacillales</taxon>
        <taxon>Paenibacillaceae</taxon>
        <taxon>Paenibacillus</taxon>
    </lineage>
</organism>
<proteinExistence type="predicted"/>